<protein>
    <submittedName>
        <fullName evidence="2">Uncharacterized protein</fullName>
    </submittedName>
</protein>
<feature type="compositionally biased region" description="Polar residues" evidence="1">
    <location>
        <begin position="39"/>
        <end position="50"/>
    </location>
</feature>
<accession>A0AAD9TBY9</accession>
<reference evidence="2" key="1">
    <citation type="journal article" date="2023" name="Plant J.">
        <title>Genome sequences and population genomics provide insights into the demographic history, inbreeding, and mutation load of two 'living fossil' tree species of Dipteronia.</title>
        <authorList>
            <person name="Feng Y."/>
            <person name="Comes H.P."/>
            <person name="Chen J."/>
            <person name="Zhu S."/>
            <person name="Lu R."/>
            <person name="Zhang X."/>
            <person name="Li P."/>
            <person name="Qiu J."/>
            <person name="Olsen K.M."/>
            <person name="Qiu Y."/>
        </authorList>
    </citation>
    <scope>NUCLEOTIDE SEQUENCE</scope>
    <source>
        <strain evidence="2">KIB01</strain>
    </source>
</reference>
<proteinExistence type="predicted"/>
<dbReference type="AlphaFoldDB" id="A0AAD9TBY9"/>
<feature type="compositionally biased region" description="Basic residues" evidence="1">
    <location>
        <begin position="18"/>
        <end position="31"/>
    </location>
</feature>
<name>A0AAD9TBY9_9ROSI</name>
<keyword evidence="3" id="KW-1185">Reference proteome</keyword>
<organism evidence="2 3">
    <name type="scientific">Dipteronia dyeriana</name>
    <dbReference type="NCBI Taxonomy" id="168575"/>
    <lineage>
        <taxon>Eukaryota</taxon>
        <taxon>Viridiplantae</taxon>
        <taxon>Streptophyta</taxon>
        <taxon>Embryophyta</taxon>
        <taxon>Tracheophyta</taxon>
        <taxon>Spermatophyta</taxon>
        <taxon>Magnoliopsida</taxon>
        <taxon>eudicotyledons</taxon>
        <taxon>Gunneridae</taxon>
        <taxon>Pentapetalae</taxon>
        <taxon>rosids</taxon>
        <taxon>malvids</taxon>
        <taxon>Sapindales</taxon>
        <taxon>Sapindaceae</taxon>
        <taxon>Hippocastanoideae</taxon>
        <taxon>Acereae</taxon>
        <taxon>Dipteronia</taxon>
    </lineage>
</organism>
<feature type="region of interest" description="Disordered" evidence="1">
    <location>
        <begin position="70"/>
        <end position="89"/>
    </location>
</feature>
<comment type="caution">
    <text evidence="2">The sequence shown here is derived from an EMBL/GenBank/DDBJ whole genome shotgun (WGS) entry which is preliminary data.</text>
</comment>
<evidence type="ECO:0000256" key="1">
    <source>
        <dbReference type="SAM" id="MobiDB-lite"/>
    </source>
</evidence>
<dbReference type="EMBL" id="JANJYI010000079">
    <property type="protein sequence ID" value="KAK2633335.1"/>
    <property type="molecule type" value="Genomic_DNA"/>
</dbReference>
<feature type="compositionally biased region" description="Low complexity" evidence="1">
    <location>
        <begin position="1"/>
        <end position="14"/>
    </location>
</feature>
<feature type="compositionally biased region" description="Polar residues" evidence="1">
    <location>
        <begin position="73"/>
        <end position="89"/>
    </location>
</feature>
<feature type="region of interest" description="Disordered" evidence="1">
    <location>
        <begin position="1"/>
        <end position="55"/>
    </location>
</feature>
<sequence>MSSSSPTSPQNQPTIGVRKSKKCASHGKRWKAPREGTQDAGSPSKPSQPTCVELRMRDSNSSIVVFLRKSHRSSASGLPISTLSRLSSL</sequence>
<evidence type="ECO:0000313" key="2">
    <source>
        <dbReference type="EMBL" id="KAK2633335.1"/>
    </source>
</evidence>
<evidence type="ECO:0000313" key="3">
    <source>
        <dbReference type="Proteomes" id="UP001280121"/>
    </source>
</evidence>
<dbReference type="Proteomes" id="UP001280121">
    <property type="component" value="Unassembled WGS sequence"/>
</dbReference>
<gene>
    <name evidence="2" type="ORF">Ddye_032742</name>
</gene>